<gene>
    <name evidence="1" type="ORF">N1032_25690</name>
</gene>
<dbReference type="EMBL" id="JANLCJ010000432">
    <property type="protein sequence ID" value="MCS5737124.1"/>
    <property type="molecule type" value="Genomic_DNA"/>
</dbReference>
<accession>A0ABT2HB50</accession>
<keyword evidence="2" id="KW-1185">Reference proteome</keyword>
<comment type="caution">
    <text evidence="1">The sequence shown here is derived from an EMBL/GenBank/DDBJ whole genome shotgun (WGS) entry which is preliminary data.</text>
</comment>
<organism evidence="1 2">
    <name type="scientific">Herbiconiux daphne</name>
    <dbReference type="NCBI Taxonomy" id="2970914"/>
    <lineage>
        <taxon>Bacteria</taxon>
        <taxon>Bacillati</taxon>
        <taxon>Actinomycetota</taxon>
        <taxon>Actinomycetes</taxon>
        <taxon>Micrococcales</taxon>
        <taxon>Microbacteriaceae</taxon>
        <taxon>Herbiconiux</taxon>
    </lineage>
</organism>
<proteinExistence type="predicted"/>
<name>A0ABT2HB50_9MICO</name>
<protein>
    <submittedName>
        <fullName evidence="1">Uncharacterized protein</fullName>
    </submittedName>
</protein>
<feature type="non-terminal residue" evidence="1">
    <location>
        <position position="150"/>
    </location>
</feature>
<evidence type="ECO:0000313" key="1">
    <source>
        <dbReference type="EMBL" id="MCS5737124.1"/>
    </source>
</evidence>
<dbReference type="Proteomes" id="UP001165586">
    <property type="component" value="Unassembled WGS sequence"/>
</dbReference>
<sequence length="150" mass="17729">MVKMDFTEWQEANRQAGIERGSKAENDFIKQFGGHLTPDKSDQYRDIDIRMGADGDTYSIKDQVAISKKTGNISFEMELINSKTKHRQPGNYASCEADKYGIGLTYKDEPYWWIYDVKEFKEWLDKNKDRFKTKTLLQWRIDDNRRQGRV</sequence>
<reference evidence="1" key="1">
    <citation type="submission" date="2022-08" db="EMBL/GenBank/DDBJ databases">
        <authorList>
            <person name="Deng Y."/>
            <person name="Han X.-F."/>
            <person name="Zhang Y.-Q."/>
        </authorList>
    </citation>
    <scope>NUCLEOTIDE SEQUENCE</scope>
    <source>
        <strain evidence="1">CPCC 203386</strain>
    </source>
</reference>
<evidence type="ECO:0000313" key="2">
    <source>
        <dbReference type="Proteomes" id="UP001165586"/>
    </source>
</evidence>